<evidence type="ECO:0000313" key="2">
    <source>
        <dbReference type="EMBL" id="ACA88890.1"/>
    </source>
</evidence>
<feature type="transmembrane region" description="Helical" evidence="1">
    <location>
        <begin position="129"/>
        <end position="150"/>
    </location>
</feature>
<reference evidence="2 3" key="1">
    <citation type="submission" date="2008-02" db="EMBL/GenBank/DDBJ databases">
        <title>Complete sequence of Shewanella woodyi ATCC 51908.</title>
        <authorList>
            <consortium name="US DOE Joint Genome Institute"/>
            <person name="Copeland A."/>
            <person name="Lucas S."/>
            <person name="Lapidus A."/>
            <person name="Glavina del Rio T."/>
            <person name="Dalin E."/>
            <person name="Tice H."/>
            <person name="Bruce D."/>
            <person name="Goodwin L."/>
            <person name="Pitluck S."/>
            <person name="Sims D."/>
            <person name="Brettin T."/>
            <person name="Detter J.C."/>
            <person name="Han C."/>
            <person name="Kuske C.R."/>
            <person name="Schmutz J."/>
            <person name="Larimer F."/>
            <person name="Land M."/>
            <person name="Hauser L."/>
            <person name="Kyrpides N."/>
            <person name="Lykidis A."/>
            <person name="Zhao J.-S."/>
            <person name="Richardson P."/>
        </authorList>
    </citation>
    <scope>NUCLEOTIDE SEQUENCE [LARGE SCALE GENOMIC DNA]</scope>
    <source>
        <strain evidence="3">ATCC 51908 / MS32</strain>
    </source>
</reference>
<feature type="transmembrane region" description="Helical" evidence="1">
    <location>
        <begin position="23"/>
        <end position="44"/>
    </location>
</feature>
<name>B1KM10_SHEWM</name>
<dbReference type="EMBL" id="CP000961">
    <property type="protein sequence ID" value="ACA88890.1"/>
    <property type="molecule type" value="Genomic_DNA"/>
</dbReference>
<dbReference type="RefSeq" id="WP_012327214.1">
    <property type="nucleotide sequence ID" value="NC_010506.1"/>
</dbReference>
<keyword evidence="3" id="KW-1185">Reference proteome</keyword>
<keyword evidence="1" id="KW-0812">Transmembrane</keyword>
<feature type="transmembrane region" description="Helical" evidence="1">
    <location>
        <begin position="90"/>
        <end position="109"/>
    </location>
</feature>
<accession>B1KM10</accession>
<dbReference type="eggNOG" id="ENOG50343UK">
    <property type="taxonomic scope" value="Bacteria"/>
</dbReference>
<sequence length="152" mass="17265">MASYQIIDEPRAGRLSNYTVNPMWPLLSAMLGGPVFSWLWYLFNSFALNGPNRLKEILTIFVAFAAFIGVYQFGASFWNSGYFVDANVRYFYLFGITVQFVFSYILLVLQSDSFELYEHFNGHVASPVIGFVLAFVIGKPLQLFLVNLVWGG</sequence>
<dbReference type="HOGENOM" id="CLU_141052_0_0_6"/>
<dbReference type="STRING" id="392500.Swoo_4640"/>
<dbReference type="AlphaFoldDB" id="B1KM10"/>
<keyword evidence="1" id="KW-0472">Membrane</keyword>
<keyword evidence="1" id="KW-1133">Transmembrane helix</keyword>
<protein>
    <submittedName>
        <fullName evidence="2">Uncharacterized protein</fullName>
    </submittedName>
</protein>
<gene>
    <name evidence="2" type="ordered locus">Swoo_4640</name>
</gene>
<evidence type="ECO:0000256" key="1">
    <source>
        <dbReference type="SAM" id="Phobius"/>
    </source>
</evidence>
<evidence type="ECO:0000313" key="3">
    <source>
        <dbReference type="Proteomes" id="UP000002168"/>
    </source>
</evidence>
<organism evidence="2 3">
    <name type="scientific">Shewanella woodyi (strain ATCC 51908 / MS32)</name>
    <dbReference type="NCBI Taxonomy" id="392500"/>
    <lineage>
        <taxon>Bacteria</taxon>
        <taxon>Pseudomonadati</taxon>
        <taxon>Pseudomonadota</taxon>
        <taxon>Gammaproteobacteria</taxon>
        <taxon>Alteromonadales</taxon>
        <taxon>Shewanellaceae</taxon>
        <taxon>Shewanella</taxon>
    </lineage>
</organism>
<dbReference type="Proteomes" id="UP000002168">
    <property type="component" value="Chromosome"/>
</dbReference>
<dbReference type="KEGG" id="swd:Swoo_4640"/>
<proteinExistence type="predicted"/>
<feature type="transmembrane region" description="Helical" evidence="1">
    <location>
        <begin position="56"/>
        <end position="78"/>
    </location>
</feature>